<protein>
    <submittedName>
        <fullName evidence="1">Uncharacterized protein</fullName>
    </submittedName>
</protein>
<accession>A0A9I9EM14</accession>
<organism evidence="1">
    <name type="scientific">Cucumis melo</name>
    <name type="common">Muskmelon</name>
    <dbReference type="NCBI Taxonomy" id="3656"/>
    <lineage>
        <taxon>Eukaryota</taxon>
        <taxon>Viridiplantae</taxon>
        <taxon>Streptophyta</taxon>
        <taxon>Embryophyta</taxon>
        <taxon>Tracheophyta</taxon>
        <taxon>Spermatophyta</taxon>
        <taxon>Magnoliopsida</taxon>
        <taxon>eudicotyledons</taxon>
        <taxon>Gunneridae</taxon>
        <taxon>Pentapetalae</taxon>
        <taxon>rosids</taxon>
        <taxon>fabids</taxon>
        <taxon>Cucurbitales</taxon>
        <taxon>Cucurbitaceae</taxon>
        <taxon>Benincaseae</taxon>
        <taxon>Cucumis</taxon>
    </lineage>
</organism>
<dbReference type="EnsemblPlants" id="MELO3C035713.2.1">
    <property type="protein sequence ID" value="MELO3C035713.2.1"/>
    <property type="gene ID" value="MELO3C035713.2"/>
</dbReference>
<proteinExistence type="predicted"/>
<name>A0A9I9EM14_CUCME</name>
<dbReference type="Gramene" id="MELO3C035713.2.1">
    <property type="protein sequence ID" value="MELO3C035713.2.1"/>
    <property type="gene ID" value="MELO3C035713.2"/>
</dbReference>
<dbReference type="AlphaFoldDB" id="A0A9I9EM14"/>
<sequence>MSSLAIPNATHFFAVRFRSRSRNIRSNGGFGFNLNKIVERAAADHRSLSLSVVALREFQLSVKPWQWEAP</sequence>
<evidence type="ECO:0000313" key="1">
    <source>
        <dbReference type="EnsemblPlants" id="MELO3C035713.2.1"/>
    </source>
</evidence>
<reference evidence="1" key="1">
    <citation type="submission" date="2023-03" db="UniProtKB">
        <authorList>
            <consortium name="EnsemblPlants"/>
        </authorList>
    </citation>
    <scope>IDENTIFICATION</scope>
</reference>